<protein>
    <submittedName>
        <fullName evidence="2">Uncharacterized protein</fullName>
    </submittedName>
</protein>
<gene>
    <name evidence="2" type="ORF">VE01_05118</name>
</gene>
<keyword evidence="3" id="KW-1185">Reference proteome</keyword>
<evidence type="ECO:0000256" key="1">
    <source>
        <dbReference type="SAM" id="MobiDB-lite"/>
    </source>
</evidence>
<evidence type="ECO:0000313" key="2">
    <source>
        <dbReference type="EMBL" id="OBT97811.2"/>
    </source>
</evidence>
<proteinExistence type="predicted"/>
<evidence type="ECO:0000313" key="3">
    <source>
        <dbReference type="Proteomes" id="UP000091956"/>
    </source>
</evidence>
<reference evidence="2 3" key="1">
    <citation type="submission" date="2016-03" db="EMBL/GenBank/DDBJ databases">
        <title>Comparative genomics of Pseudogymnoascus destructans, the fungus causing white-nose syndrome of bats.</title>
        <authorList>
            <person name="Palmer J.M."/>
            <person name="Drees K.P."/>
            <person name="Foster J.T."/>
            <person name="Lindner D.L."/>
        </authorList>
    </citation>
    <scope>NUCLEOTIDE SEQUENCE [LARGE SCALE GENOMIC DNA]</scope>
    <source>
        <strain evidence="2 3">UAMH 10579</strain>
    </source>
</reference>
<dbReference type="GeneID" id="28838504"/>
<feature type="region of interest" description="Disordered" evidence="1">
    <location>
        <begin position="30"/>
        <end position="118"/>
    </location>
</feature>
<reference evidence="3" key="2">
    <citation type="journal article" date="2018" name="Nat. Commun.">
        <title>Extreme sensitivity to ultraviolet light in the fungal pathogen causing white-nose syndrome of bats.</title>
        <authorList>
            <person name="Palmer J.M."/>
            <person name="Drees K.P."/>
            <person name="Foster J.T."/>
            <person name="Lindner D.L."/>
        </authorList>
    </citation>
    <scope>NUCLEOTIDE SEQUENCE [LARGE SCALE GENOMIC DNA]</scope>
    <source>
        <strain evidence="3">UAMH 10579</strain>
    </source>
</reference>
<accession>A0A1B8GPS2</accession>
<organism evidence="2 3">
    <name type="scientific">Pseudogymnoascus verrucosus</name>
    <dbReference type="NCBI Taxonomy" id="342668"/>
    <lineage>
        <taxon>Eukaryota</taxon>
        <taxon>Fungi</taxon>
        <taxon>Dikarya</taxon>
        <taxon>Ascomycota</taxon>
        <taxon>Pezizomycotina</taxon>
        <taxon>Leotiomycetes</taxon>
        <taxon>Thelebolales</taxon>
        <taxon>Thelebolaceae</taxon>
        <taxon>Pseudogymnoascus</taxon>
    </lineage>
</organism>
<dbReference type="AlphaFoldDB" id="A0A1B8GPS2"/>
<dbReference type="EMBL" id="KV460220">
    <property type="protein sequence ID" value="OBT97811.2"/>
    <property type="molecule type" value="Genomic_DNA"/>
</dbReference>
<feature type="compositionally biased region" description="Basic and acidic residues" evidence="1">
    <location>
        <begin position="44"/>
        <end position="64"/>
    </location>
</feature>
<dbReference type="RefSeq" id="XP_059319795.1">
    <property type="nucleotide sequence ID" value="XM_059463671.1"/>
</dbReference>
<sequence length="353" mass="40009">MEPGELEKHTTNEDLLGGILATLKPVELLLSQQNHPRPSGLSEDSAHDSGDAERHSDREDDKNEGQSGNEQEGEGGVNEENQEDEKEADDANQADENEAENENQQHDDEAEEWTSWGRKGDVESVAEPAMSNIANMPEFGEVIGFGDRIPHNPTYPLLFSQAFLEGFEPDEVKRRIGVIAKYLETVSQLDGLVKLDIIDFPIVDELYNTRSGTILNNNLHPKYEGQKCPIQYSMAWFWVNESTKYHRILRLEGASEVAKKIKSTFAHEICPLIFSRPNIWSYHLIDVVDLHIECAERRRSIKRVVVLGGYIFHTTFFQLCQSHTESDSWSTGRIYSISDFGGKLFRKACITVR</sequence>
<dbReference type="Proteomes" id="UP000091956">
    <property type="component" value="Unassembled WGS sequence"/>
</dbReference>
<name>A0A1B8GPS2_9PEZI</name>
<feature type="compositionally biased region" description="Acidic residues" evidence="1">
    <location>
        <begin position="80"/>
        <end position="101"/>
    </location>
</feature>